<dbReference type="AlphaFoldDB" id="A0A3B1CJ07"/>
<dbReference type="GO" id="GO:0051782">
    <property type="term" value="P:negative regulation of cell division"/>
    <property type="evidence" value="ECO:0007669"/>
    <property type="project" value="TreeGrafter"/>
</dbReference>
<feature type="non-terminal residue" evidence="4">
    <location>
        <position position="320"/>
    </location>
</feature>
<organism evidence="4">
    <name type="scientific">hydrothermal vent metagenome</name>
    <dbReference type="NCBI Taxonomy" id="652676"/>
    <lineage>
        <taxon>unclassified sequences</taxon>
        <taxon>metagenomes</taxon>
        <taxon>ecological metagenomes</taxon>
    </lineage>
</organism>
<evidence type="ECO:0000256" key="1">
    <source>
        <dbReference type="ARBA" id="ARBA00022741"/>
    </source>
</evidence>
<dbReference type="GO" id="GO:0005829">
    <property type="term" value="C:cytosol"/>
    <property type="evidence" value="ECO:0007669"/>
    <property type="project" value="TreeGrafter"/>
</dbReference>
<proteinExistence type="predicted"/>
<sequence length="320" mass="34795">MALYEGAFRPGASDLAGEADISLDHPDISVQSSANNQPGAEKARLRQIASTIAISSVSGGSGKSITAVNLAATLALTGKHAVLVDLAFGSRPLRNLLGMDKAEHTIKDYLSGKIKTLKKAVRKTPFYNLSLVESGIDFFNFTDKTLRLKKNLIKKFSRLGADYVIFDLGLISDHVKLDYFLNADIPLVLTEPDETSTAALKRLMLNLAARAVETGFRKTPLVKKEAALLKVNNEWNGSTFIDEVKKQIASNPALIKKLTKLANRPLAHLLVNRVKTGNHLKFGPDIKKTLQSVTGMEIVYLGFIPEDALLASMSLNKSPV</sequence>
<keyword evidence="1" id="KW-0547">Nucleotide-binding</keyword>
<name>A0A3B1CJ07_9ZZZZ</name>
<dbReference type="InterPro" id="IPR002586">
    <property type="entry name" value="CobQ/CobB/MinD/ParA_Nub-bd_dom"/>
</dbReference>
<reference evidence="4" key="1">
    <citation type="submission" date="2018-06" db="EMBL/GenBank/DDBJ databases">
        <authorList>
            <person name="Zhirakovskaya E."/>
        </authorList>
    </citation>
    <scope>NUCLEOTIDE SEQUENCE</scope>
</reference>
<keyword evidence="2" id="KW-0067">ATP-binding</keyword>
<accession>A0A3B1CJ07</accession>
<dbReference type="PANTHER" id="PTHR43384">
    <property type="entry name" value="SEPTUM SITE-DETERMINING PROTEIN MIND HOMOLOG, CHLOROPLASTIC-RELATED"/>
    <property type="match status" value="1"/>
</dbReference>
<dbReference type="GO" id="GO:0016887">
    <property type="term" value="F:ATP hydrolysis activity"/>
    <property type="evidence" value="ECO:0007669"/>
    <property type="project" value="TreeGrafter"/>
</dbReference>
<dbReference type="InterPro" id="IPR027417">
    <property type="entry name" value="P-loop_NTPase"/>
</dbReference>
<dbReference type="EMBL" id="UOGB01000303">
    <property type="protein sequence ID" value="VAX24723.1"/>
    <property type="molecule type" value="Genomic_DNA"/>
</dbReference>
<dbReference type="SUPFAM" id="SSF52540">
    <property type="entry name" value="P-loop containing nucleoside triphosphate hydrolases"/>
    <property type="match status" value="1"/>
</dbReference>
<dbReference type="GO" id="GO:0005524">
    <property type="term" value="F:ATP binding"/>
    <property type="evidence" value="ECO:0007669"/>
    <property type="project" value="UniProtKB-KW"/>
</dbReference>
<dbReference type="InterPro" id="IPR050625">
    <property type="entry name" value="ParA/MinD_ATPase"/>
</dbReference>
<dbReference type="Gene3D" id="3.40.50.300">
    <property type="entry name" value="P-loop containing nucleotide triphosphate hydrolases"/>
    <property type="match status" value="1"/>
</dbReference>
<feature type="domain" description="CobQ/CobB/MinD/ParA nucleotide binding" evidence="3">
    <location>
        <begin position="52"/>
        <end position="320"/>
    </location>
</feature>
<dbReference type="Pfam" id="PF01656">
    <property type="entry name" value="CbiA"/>
    <property type="match status" value="1"/>
</dbReference>
<evidence type="ECO:0000256" key="2">
    <source>
        <dbReference type="ARBA" id="ARBA00022840"/>
    </source>
</evidence>
<dbReference type="GO" id="GO:0009898">
    <property type="term" value="C:cytoplasmic side of plasma membrane"/>
    <property type="evidence" value="ECO:0007669"/>
    <property type="project" value="TreeGrafter"/>
</dbReference>
<evidence type="ECO:0000259" key="3">
    <source>
        <dbReference type="Pfam" id="PF01656"/>
    </source>
</evidence>
<evidence type="ECO:0000313" key="4">
    <source>
        <dbReference type="EMBL" id="VAX24723.1"/>
    </source>
</evidence>
<dbReference type="PANTHER" id="PTHR43384:SF6">
    <property type="entry name" value="SEPTUM SITE-DETERMINING PROTEIN MIND HOMOLOG, CHLOROPLASTIC"/>
    <property type="match status" value="1"/>
</dbReference>
<gene>
    <name evidence="4" type="ORF">MNBD_NITROSPINAE03-743</name>
</gene>
<protein>
    <recommendedName>
        <fullName evidence="3">CobQ/CobB/MinD/ParA nucleotide binding domain-containing protein</fullName>
    </recommendedName>
</protein>